<reference evidence="10 11" key="2">
    <citation type="journal article" date="2014" name="Genome Biol. Evol.">
        <title>Genome degeneration and adaptation in a nascent stage of symbiosis.</title>
        <authorList>
            <person name="Oakeson K.F."/>
            <person name="Gil R."/>
            <person name="Clayton A.L."/>
            <person name="Dunn D.M."/>
            <person name="von Niederhausern A.C."/>
            <person name="Hamil C."/>
            <person name="Aoyagi A."/>
            <person name="Duval B."/>
            <person name="Baca A."/>
            <person name="Silva F.J."/>
            <person name="Vallier A."/>
            <person name="Jackson D.G."/>
            <person name="Latorre A."/>
            <person name="Weiss R.B."/>
            <person name="Heddi A."/>
            <person name="Moya A."/>
            <person name="Dale C."/>
        </authorList>
    </citation>
    <scope>NUCLEOTIDE SEQUENCE [LARGE SCALE GENOMIC DNA]</scope>
    <source>
        <strain evidence="10 11">HS1</strain>
    </source>
</reference>
<keyword evidence="4" id="KW-0997">Cell inner membrane</keyword>
<feature type="transmembrane region" description="Helical" evidence="8">
    <location>
        <begin position="37"/>
        <end position="58"/>
    </location>
</feature>
<dbReference type="HAMAP" id="MF_01144">
    <property type="entry name" value="UPF0299"/>
    <property type="match status" value="1"/>
</dbReference>
<evidence type="ECO:0000256" key="6">
    <source>
        <dbReference type="ARBA" id="ARBA00022989"/>
    </source>
</evidence>
<comment type="similarity">
    <text evidence="2 8">Belongs to the UPF0299 family.</text>
</comment>
<sequence>MATMRKILTNAWAFVRAFILIYLCLYAGIFLSALLPIAIPGSIIGMLLLFLLLSFQLVPPLWLKPGCYVLIRYMALLFVPIGVGVMNYYQQLAAQLGAIVVSCAVSTLMVMVVVGLSSHYVHRERPIAGQPQDVGDR</sequence>
<feature type="transmembrane region" description="Helical" evidence="8">
    <location>
        <begin position="70"/>
        <end position="89"/>
    </location>
</feature>
<evidence type="ECO:0000313" key="9">
    <source>
        <dbReference type="EMBL" id="AFW03671.1"/>
    </source>
</evidence>
<dbReference type="InterPro" id="IPR005538">
    <property type="entry name" value="LrgA/CidA"/>
</dbReference>
<comment type="subcellular location">
    <subcellularLocation>
        <location evidence="1">Cell inner membrane</location>
        <topology evidence="1">Multi-pass membrane protein</topology>
    </subcellularLocation>
    <subcellularLocation>
        <location evidence="8">Cell membrane</location>
        <topology evidence="8">Multi-pass membrane protein</topology>
    </subcellularLocation>
</comment>
<reference evidence="9" key="3">
    <citation type="journal article" date="2015" name="Int. J. Syst. Evol. Microbiol.">
        <title>Phenotypic characterization of Sodalis praecaptivus sp. nov., a close non-insect-associated member of the Sodalis-allied lineage of insect endosymbionts.</title>
        <authorList>
            <person name="Chari A."/>
            <person name="Oakeson K.F."/>
            <person name="Enomoto S."/>
            <person name="Jackson D.G."/>
            <person name="Fisher M.A."/>
            <person name="Dale C."/>
        </authorList>
    </citation>
    <scope>NUCLEOTIDE SEQUENCE</scope>
    <source>
        <strain evidence="9">HS</strain>
    </source>
</reference>
<dbReference type="GO" id="GO:0005886">
    <property type="term" value="C:plasma membrane"/>
    <property type="evidence" value="ECO:0007669"/>
    <property type="project" value="UniProtKB-SubCell"/>
</dbReference>
<gene>
    <name evidence="10" type="ORF">Sant_1440</name>
</gene>
<dbReference type="AlphaFoldDB" id="K7SQE8"/>
<dbReference type="EMBL" id="CP006569">
    <property type="protein sequence ID" value="AHF76498.1"/>
    <property type="molecule type" value="Genomic_DNA"/>
</dbReference>
<keyword evidence="5 8" id="KW-0812">Transmembrane</keyword>
<dbReference type="InterPro" id="IPR022957">
    <property type="entry name" value="Uncharacterised_UPF0299"/>
</dbReference>
<dbReference type="Pfam" id="PF03788">
    <property type="entry name" value="LrgA"/>
    <property type="match status" value="1"/>
</dbReference>
<accession>K7SQE8</accession>
<dbReference type="EMBL" id="JX444569">
    <property type="protein sequence ID" value="AFW03671.1"/>
    <property type="molecule type" value="Genomic_DNA"/>
</dbReference>
<keyword evidence="7 8" id="KW-0472">Membrane</keyword>
<evidence type="ECO:0000256" key="8">
    <source>
        <dbReference type="HAMAP-Rule" id="MF_01144"/>
    </source>
</evidence>
<evidence type="ECO:0000256" key="1">
    <source>
        <dbReference type="ARBA" id="ARBA00004429"/>
    </source>
</evidence>
<evidence type="ECO:0000313" key="11">
    <source>
        <dbReference type="Proteomes" id="UP000019028"/>
    </source>
</evidence>
<keyword evidence="6 8" id="KW-1133">Transmembrane helix</keyword>
<dbReference type="PATRIC" id="fig|1239307.3.peg.1556"/>
<evidence type="ECO:0000256" key="4">
    <source>
        <dbReference type="ARBA" id="ARBA00022519"/>
    </source>
</evidence>
<evidence type="ECO:0000256" key="7">
    <source>
        <dbReference type="ARBA" id="ARBA00023136"/>
    </source>
</evidence>
<protein>
    <recommendedName>
        <fullName evidence="8">UPF0299 membrane protein Sant_1440</fullName>
    </recommendedName>
</protein>
<name>K7SQE8_9GAMM</name>
<organism evidence="9">
    <name type="scientific">Sodalis praecaptivus</name>
    <dbReference type="NCBI Taxonomy" id="1239307"/>
    <lineage>
        <taxon>Bacteria</taxon>
        <taxon>Pseudomonadati</taxon>
        <taxon>Pseudomonadota</taxon>
        <taxon>Gammaproteobacteria</taxon>
        <taxon>Enterobacterales</taxon>
        <taxon>Bruguierivoracaceae</taxon>
        <taxon>Sodalis</taxon>
    </lineage>
</organism>
<feature type="transmembrane region" description="Helical" evidence="8">
    <location>
        <begin position="95"/>
        <end position="116"/>
    </location>
</feature>
<dbReference type="PANTHER" id="PTHR33931">
    <property type="entry name" value="HOLIN-LIKE PROTEIN CIDA-RELATED"/>
    <property type="match status" value="1"/>
</dbReference>
<dbReference type="NCBIfam" id="NF002494">
    <property type="entry name" value="PRK01821.1"/>
    <property type="match status" value="1"/>
</dbReference>
<proteinExistence type="inferred from homology"/>
<evidence type="ECO:0000313" key="10">
    <source>
        <dbReference type="EMBL" id="AHF76498.1"/>
    </source>
</evidence>
<evidence type="ECO:0000256" key="5">
    <source>
        <dbReference type="ARBA" id="ARBA00022692"/>
    </source>
</evidence>
<dbReference type="HOGENOM" id="CLU_113736_1_1_6"/>
<keyword evidence="11" id="KW-1185">Reference proteome</keyword>
<dbReference type="Proteomes" id="UP000019028">
    <property type="component" value="Chromosome"/>
</dbReference>
<keyword evidence="3 8" id="KW-1003">Cell membrane</keyword>
<keyword evidence="9" id="KW-0378">Hydrolase</keyword>
<evidence type="ECO:0000256" key="3">
    <source>
        <dbReference type="ARBA" id="ARBA00022475"/>
    </source>
</evidence>
<evidence type="ECO:0000256" key="2">
    <source>
        <dbReference type="ARBA" id="ARBA00006979"/>
    </source>
</evidence>
<dbReference type="GO" id="GO:0016787">
    <property type="term" value="F:hydrolase activity"/>
    <property type="evidence" value="ECO:0007669"/>
    <property type="project" value="UniProtKB-KW"/>
</dbReference>
<reference evidence="9" key="1">
    <citation type="submission" date="2012-07" db="EMBL/GenBank/DDBJ databases">
        <title>A Novel Human-Wound Derived Bacterium Provides Insights into the Evolutionary Origins of Mutualistic Insect-Bacterial Symbioses.</title>
        <authorList>
            <person name="Clayton A.L."/>
            <person name="Oakeson K.F."/>
            <person name="Gutin M."/>
            <person name="Pontes A."/>
            <person name="Dunn D.M."/>
            <person name="von Niederhausern A.C."/>
            <person name="Weiss R.B."/>
            <person name="Fisher M."/>
            <person name="Dale C."/>
        </authorList>
    </citation>
    <scope>NUCLEOTIDE SEQUENCE</scope>
    <source>
        <strain evidence="9">HS</strain>
    </source>
</reference>
<dbReference type="KEGG" id="sod:Sant_1440"/>
<dbReference type="PANTHER" id="PTHR33931:SF5">
    <property type="entry name" value="UPF0299 MEMBRANE PROTEIN YOHJ"/>
    <property type="match status" value="1"/>
</dbReference>
<feature type="transmembrane region" description="Helical" evidence="8">
    <location>
        <begin position="12"/>
        <end position="31"/>
    </location>
</feature>